<dbReference type="GO" id="GO:0005829">
    <property type="term" value="C:cytosol"/>
    <property type="evidence" value="ECO:0007669"/>
    <property type="project" value="TreeGrafter"/>
</dbReference>
<evidence type="ECO:0000256" key="7">
    <source>
        <dbReference type="PIRSR" id="PIRSR613078-1"/>
    </source>
</evidence>
<comment type="similarity">
    <text evidence="3">Belongs to the phosphoglycerate mutase family. BPG-dependent PGAM subfamily.</text>
</comment>
<reference evidence="10" key="1">
    <citation type="journal article" date="2012" name="G3 (Bethesda)">
        <title>Pichia sorbitophila, an interspecies yeast hybrid reveals early steps of genome resolution following polyploidization.</title>
        <authorList>
            <person name="Leh Louis V."/>
            <person name="Despons L."/>
            <person name="Friedrich A."/>
            <person name="Martin T."/>
            <person name="Durrens P."/>
            <person name="Casaregola S."/>
            <person name="Neuveglise C."/>
            <person name="Fairhead C."/>
            <person name="Marck C."/>
            <person name="Cruz J.A."/>
            <person name="Straub M.L."/>
            <person name="Kugler V."/>
            <person name="Sacerdot C."/>
            <person name="Uzunov Z."/>
            <person name="Thierry A."/>
            <person name="Weiss S."/>
            <person name="Bleykasten C."/>
            <person name="De Montigny J."/>
            <person name="Jacques N."/>
            <person name="Jung P."/>
            <person name="Lemaire M."/>
            <person name="Mallet S."/>
            <person name="Morel G."/>
            <person name="Richard G.F."/>
            <person name="Sarkar A."/>
            <person name="Savel G."/>
            <person name="Schacherer J."/>
            <person name="Seret M.L."/>
            <person name="Talla E."/>
            <person name="Samson G."/>
            <person name="Jubin C."/>
            <person name="Poulain J."/>
            <person name="Vacherie B."/>
            <person name="Barbe V."/>
            <person name="Pelletier E."/>
            <person name="Sherman D.J."/>
            <person name="Westhof E."/>
            <person name="Weissenbach J."/>
            <person name="Baret P.V."/>
            <person name="Wincker P."/>
            <person name="Gaillardin C."/>
            <person name="Dujon B."/>
            <person name="Souciet J.L."/>
        </authorList>
    </citation>
    <scope>NUCLEOTIDE SEQUENCE [LARGE SCALE GENOMIC DNA]</scope>
    <source>
        <strain evidence="10">CBS 270.75 / DBVPG 7215 / KCTC 17166 / NRRL Y-17582</strain>
    </source>
</reference>
<feature type="active site" description="Tele-phosphohistidine intermediate" evidence="7">
    <location>
        <position position="24"/>
    </location>
</feature>
<dbReference type="InterPro" id="IPR001345">
    <property type="entry name" value="PG/BPGM_mutase_AS"/>
</dbReference>
<keyword evidence="10" id="KW-1185">Reference proteome</keyword>
<dbReference type="GO" id="GO:0004331">
    <property type="term" value="F:fructose-2,6-bisphosphate 2-phosphatase activity"/>
    <property type="evidence" value="ECO:0007669"/>
    <property type="project" value="TreeGrafter"/>
</dbReference>
<dbReference type="SUPFAM" id="SSF53254">
    <property type="entry name" value="Phosphoglycerate mutase-like"/>
    <property type="match status" value="1"/>
</dbReference>
<dbReference type="RefSeq" id="XP_003647450.1">
    <property type="nucleotide sequence ID" value="XM_003647402.1"/>
</dbReference>
<evidence type="ECO:0000256" key="6">
    <source>
        <dbReference type="ARBA" id="ARBA00023242"/>
    </source>
</evidence>
<evidence type="ECO:0000313" key="9">
    <source>
        <dbReference type="EMBL" id="AET40633.1"/>
    </source>
</evidence>
<dbReference type="InterPro" id="IPR051695">
    <property type="entry name" value="Phosphoglycerate_Mutase"/>
</dbReference>
<evidence type="ECO:0000313" key="10">
    <source>
        <dbReference type="Proteomes" id="UP000006790"/>
    </source>
</evidence>
<organism evidence="9 10">
    <name type="scientific">Eremothecium cymbalariae (strain CBS 270.75 / DBVPG 7215 / KCTC 17166 / NRRL Y-17582)</name>
    <name type="common">Yeast</name>
    <dbReference type="NCBI Taxonomy" id="931890"/>
    <lineage>
        <taxon>Eukaryota</taxon>
        <taxon>Fungi</taxon>
        <taxon>Dikarya</taxon>
        <taxon>Ascomycota</taxon>
        <taxon>Saccharomycotina</taxon>
        <taxon>Saccharomycetes</taxon>
        <taxon>Saccharomycetales</taxon>
        <taxon>Saccharomycetaceae</taxon>
        <taxon>Eremothecium</taxon>
    </lineage>
</organism>
<sequence length="230" mass="26370">MGKPIQFYCNNDKQNVLRIFVIRHGQTAENMNKVLQGHKDTSLNETGYEQADKLGSYLVNEQDIKFDKVICSDLKRCQQTIKQILGHYDEHNRPEVELTYRLRERFLGPIEGMVLENAEKYATANGKGSFKDFGEQLDKFETRIVSKVKEVVGECQNMKNIALITHGGSIRQLLKSLNYNDIPIHKVTVFNTSVTIIDYIKDSSTFEVRRVGNTQHLGDGLFIVNDSRLR</sequence>
<evidence type="ECO:0000256" key="8">
    <source>
        <dbReference type="PIRSR" id="PIRSR613078-2"/>
    </source>
</evidence>
<protein>
    <submittedName>
        <fullName evidence="9">Uncharacterized protein</fullName>
    </submittedName>
</protein>
<dbReference type="InterPro" id="IPR013078">
    <property type="entry name" value="His_Pase_superF_clade-1"/>
</dbReference>
<dbReference type="FunFam" id="3.40.50.1240:FF:000051">
    <property type="entry name" value="Phosphoglycerate mutase"/>
    <property type="match status" value="1"/>
</dbReference>
<dbReference type="OrthoDB" id="354304at2759"/>
<dbReference type="Proteomes" id="UP000006790">
    <property type="component" value="Chromosome 6"/>
</dbReference>
<dbReference type="GO" id="GO:0005634">
    <property type="term" value="C:nucleus"/>
    <property type="evidence" value="ECO:0007669"/>
    <property type="project" value="UniProtKB-SubCell"/>
</dbReference>
<dbReference type="STRING" id="931890.G8JVF4"/>
<keyword evidence="5" id="KW-0378">Hydrolase</keyword>
<dbReference type="eggNOG" id="KOG0235">
    <property type="taxonomic scope" value="Eukaryota"/>
</dbReference>
<name>G8JVF4_ERECY</name>
<evidence type="ECO:0000256" key="5">
    <source>
        <dbReference type="ARBA" id="ARBA00022801"/>
    </source>
</evidence>
<keyword evidence="6" id="KW-0539">Nucleus</keyword>
<dbReference type="Pfam" id="PF00300">
    <property type="entry name" value="His_Phos_1"/>
    <property type="match status" value="1"/>
</dbReference>
<gene>
    <name evidence="9" type="ordered locus">Ecym_6251</name>
</gene>
<evidence type="ECO:0000256" key="1">
    <source>
        <dbReference type="ARBA" id="ARBA00004123"/>
    </source>
</evidence>
<comment type="subcellular location">
    <subcellularLocation>
        <location evidence="2">Cytoplasm</location>
    </subcellularLocation>
    <subcellularLocation>
        <location evidence="1">Nucleus</location>
    </subcellularLocation>
</comment>
<feature type="binding site" evidence="8">
    <location>
        <begin position="23"/>
        <end position="30"/>
    </location>
    <ligand>
        <name>substrate</name>
    </ligand>
</feature>
<evidence type="ECO:0000256" key="4">
    <source>
        <dbReference type="ARBA" id="ARBA00022490"/>
    </source>
</evidence>
<dbReference type="InParanoid" id="G8JVF4"/>
<accession>G8JVF4</accession>
<proteinExistence type="inferred from homology"/>
<dbReference type="OMA" id="NYPNMET"/>
<keyword evidence="4" id="KW-0963">Cytoplasm</keyword>
<evidence type="ECO:0000256" key="3">
    <source>
        <dbReference type="ARBA" id="ARBA00006717"/>
    </source>
</evidence>
<dbReference type="PROSITE" id="PS00175">
    <property type="entry name" value="PG_MUTASE"/>
    <property type="match status" value="1"/>
</dbReference>
<dbReference type="PANTHER" id="PTHR46517:SF1">
    <property type="entry name" value="FRUCTOSE-2,6-BISPHOSPHATASE TIGAR"/>
    <property type="match status" value="1"/>
</dbReference>
<dbReference type="Gene3D" id="3.40.50.1240">
    <property type="entry name" value="Phosphoglycerate mutase-like"/>
    <property type="match status" value="1"/>
</dbReference>
<dbReference type="GO" id="GO:0045820">
    <property type="term" value="P:negative regulation of glycolytic process"/>
    <property type="evidence" value="ECO:0007669"/>
    <property type="project" value="TreeGrafter"/>
</dbReference>
<dbReference type="GeneID" id="11469036"/>
<dbReference type="EMBL" id="CP002502">
    <property type="protein sequence ID" value="AET40633.1"/>
    <property type="molecule type" value="Genomic_DNA"/>
</dbReference>
<dbReference type="CDD" id="cd07067">
    <property type="entry name" value="HP_PGM_like"/>
    <property type="match status" value="1"/>
</dbReference>
<dbReference type="KEGG" id="erc:Ecym_6251"/>
<feature type="binding site" evidence="8">
    <location>
        <position position="76"/>
    </location>
    <ligand>
        <name>substrate</name>
    </ligand>
</feature>
<dbReference type="InterPro" id="IPR029033">
    <property type="entry name" value="His_PPase_superfam"/>
</dbReference>
<dbReference type="HOGENOM" id="CLU_033323_9_2_1"/>
<dbReference type="FunCoup" id="G8JVF4">
    <property type="interactions" value="148"/>
</dbReference>
<feature type="active site" description="Proton donor/acceptor" evidence="7">
    <location>
        <position position="104"/>
    </location>
</feature>
<evidence type="ECO:0000256" key="2">
    <source>
        <dbReference type="ARBA" id="ARBA00004496"/>
    </source>
</evidence>
<dbReference type="SMART" id="SM00855">
    <property type="entry name" value="PGAM"/>
    <property type="match status" value="1"/>
</dbReference>
<dbReference type="GO" id="GO:0043456">
    <property type="term" value="P:regulation of pentose-phosphate shunt"/>
    <property type="evidence" value="ECO:0007669"/>
    <property type="project" value="TreeGrafter"/>
</dbReference>
<dbReference type="PANTHER" id="PTHR46517">
    <property type="entry name" value="FRUCTOSE-2,6-BISPHOSPHATASE TIGAR"/>
    <property type="match status" value="1"/>
</dbReference>
<dbReference type="AlphaFoldDB" id="G8JVF4"/>